<accession>E0U5S5</accession>
<keyword evidence="6" id="KW-1185">Reference proteome</keyword>
<organism evidence="5 6">
    <name type="scientific">Gloeothece verrucosa (strain PCC 7822)</name>
    <name type="common">Cyanothece sp. (strain PCC 7822)</name>
    <dbReference type="NCBI Taxonomy" id="497965"/>
    <lineage>
        <taxon>Bacteria</taxon>
        <taxon>Bacillati</taxon>
        <taxon>Cyanobacteriota</taxon>
        <taxon>Cyanophyceae</taxon>
        <taxon>Oscillatoriophycideae</taxon>
        <taxon>Chroococcales</taxon>
        <taxon>Aphanothecaceae</taxon>
        <taxon>Gloeothece</taxon>
        <taxon>Gloeothece verrucosa</taxon>
    </lineage>
</organism>
<dbReference type="PANTHER" id="PTHR43630">
    <property type="entry name" value="POLY-BETA-1,6-N-ACETYL-D-GLUCOSAMINE SYNTHASE"/>
    <property type="match status" value="1"/>
</dbReference>
<dbReference type="HOGENOM" id="CLU_070021_0_0_3"/>
<sequence>MNLNSDVGIVAIGRNEGERLRRCFLSLMDFSSQIVYVDSGSTDHSQDIARSLSIDVVNLDLSIPFTAARARNTGLERLLLLNPNIKFVQFVDGDCEVVPTWLNVAYQQLLAHPEIAVVCGRRREQFPEKSVYNRLCDLEWDTPVGESKYCGGDAMMRVSALKQVGGYNAQLIAGEEPELCVRLRQQGWKIWRIDAEMTLHDAQMLHFHQWWKRTIRSGYAYAQGAYLHGKPPECHWLKESRRIWLWGLIIPLLSLSLAPFSQGWSLILLVAYLLLTYRIIQSQLKRGLSFQEAFVYALFCVIGKFPQLQGQIQFWLNQFRGKQNPLIEYKLSPN</sequence>
<dbReference type="CAZy" id="GT2">
    <property type="family name" value="Glycosyltransferase Family 2"/>
</dbReference>
<evidence type="ECO:0000259" key="4">
    <source>
        <dbReference type="Pfam" id="PF02709"/>
    </source>
</evidence>
<evidence type="ECO:0000256" key="1">
    <source>
        <dbReference type="ARBA" id="ARBA00022679"/>
    </source>
</evidence>
<evidence type="ECO:0000256" key="2">
    <source>
        <dbReference type="SAM" id="Phobius"/>
    </source>
</evidence>
<dbReference type="PANTHER" id="PTHR43630:SF2">
    <property type="entry name" value="GLYCOSYLTRANSFERASE"/>
    <property type="match status" value="1"/>
</dbReference>
<protein>
    <submittedName>
        <fullName evidence="5">Glycosyl transferase family 2</fullName>
    </submittedName>
</protein>
<dbReference type="OrthoDB" id="9811884at2"/>
<dbReference type="Pfam" id="PF02709">
    <property type="entry name" value="Glyco_transf_7C"/>
    <property type="match status" value="1"/>
</dbReference>
<dbReference type="EMBL" id="CP002198">
    <property type="protein sequence ID" value="ADN15916.1"/>
    <property type="molecule type" value="Genomic_DNA"/>
</dbReference>
<dbReference type="InterPro" id="IPR001173">
    <property type="entry name" value="Glyco_trans_2-like"/>
</dbReference>
<keyword evidence="2" id="KW-0812">Transmembrane</keyword>
<evidence type="ECO:0000313" key="5">
    <source>
        <dbReference type="EMBL" id="ADN15916.1"/>
    </source>
</evidence>
<dbReference type="Proteomes" id="UP000008206">
    <property type="component" value="Chromosome"/>
</dbReference>
<feature type="domain" description="Glycosyltransferase 2-like" evidence="3">
    <location>
        <begin position="14"/>
        <end position="129"/>
    </location>
</feature>
<dbReference type="STRING" id="497965.Cyan7822_3991"/>
<feature type="domain" description="Galactosyltransferase C-terminal" evidence="4">
    <location>
        <begin position="140"/>
        <end position="205"/>
    </location>
</feature>
<dbReference type="GO" id="GO:0016740">
    <property type="term" value="F:transferase activity"/>
    <property type="evidence" value="ECO:0007669"/>
    <property type="project" value="UniProtKB-KW"/>
</dbReference>
<dbReference type="CDD" id="cd00761">
    <property type="entry name" value="Glyco_tranf_GTA_type"/>
    <property type="match status" value="1"/>
</dbReference>
<evidence type="ECO:0000313" key="6">
    <source>
        <dbReference type="Proteomes" id="UP000008206"/>
    </source>
</evidence>
<reference evidence="6" key="1">
    <citation type="journal article" date="2011" name="MBio">
        <title>Novel metabolic attributes of the genus Cyanothece, comprising a group of unicellular nitrogen-fixing Cyanobacteria.</title>
        <authorList>
            <person name="Bandyopadhyay A."/>
            <person name="Elvitigala T."/>
            <person name="Welsh E."/>
            <person name="Stockel J."/>
            <person name="Liberton M."/>
            <person name="Min H."/>
            <person name="Sherman L.A."/>
            <person name="Pakrasi H.B."/>
        </authorList>
    </citation>
    <scope>NUCLEOTIDE SEQUENCE [LARGE SCALE GENOMIC DNA]</scope>
    <source>
        <strain evidence="6">PCC 7822</strain>
    </source>
</reference>
<dbReference type="InterPro" id="IPR027791">
    <property type="entry name" value="Galactosyl_T_C"/>
</dbReference>
<keyword evidence="2" id="KW-1133">Transmembrane helix</keyword>
<dbReference type="AlphaFoldDB" id="E0U5S5"/>
<keyword evidence="1 5" id="KW-0808">Transferase</keyword>
<dbReference type="KEGG" id="cyj:Cyan7822_3991"/>
<name>E0U5S5_GLOV7</name>
<dbReference type="InterPro" id="IPR029044">
    <property type="entry name" value="Nucleotide-diphossugar_trans"/>
</dbReference>
<dbReference type="Gene3D" id="3.90.550.10">
    <property type="entry name" value="Spore Coat Polysaccharide Biosynthesis Protein SpsA, Chain A"/>
    <property type="match status" value="1"/>
</dbReference>
<dbReference type="RefSeq" id="WP_013323984.1">
    <property type="nucleotide sequence ID" value="NC_014501.1"/>
</dbReference>
<keyword evidence="2" id="KW-0472">Membrane</keyword>
<proteinExistence type="predicted"/>
<evidence type="ECO:0000259" key="3">
    <source>
        <dbReference type="Pfam" id="PF00535"/>
    </source>
</evidence>
<dbReference type="SUPFAM" id="SSF53448">
    <property type="entry name" value="Nucleotide-diphospho-sugar transferases"/>
    <property type="match status" value="1"/>
</dbReference>
<feature type="transmembrane region" description="Helical" evidence="2">
    <location>
        <begin position="243"/>
        <end position="275"/>
    </location>
</feature>
<dbReference type="eggNOG" id="COG1216">
    <property type="taxonomic scope" value="Bacteria"/>
</dbReference>
<gene>
    <name evidence="5" type="ordered locus">Cyan7822_3991</name>
</gene>
<dbReference type="Pfam" id="PF00535">
    <property type="entry name" value="Glycos_transf_2"/>
    <property type="match status" value="1"/>
</dbReference>